<comment type="function">
    <text evidence="17">This is the non-catalytic component of the active enzyme, which catalyzes the hydrolysis of ATP coupled with the exchange of Na(+) and K(+) ions across the plasma membrane. The beta subunit regulates, through assembly of alpha/beta heterodimers, the number of sodium pumps transported to the plasma membrane.</text>
</comment>
<dbReference type="Proteomes" id="UP000410492">
    <property type="component" value="Unassembled WGS sequence"/>
</dbReference>
<dbReference type="PANTHER" id="PTHR11523:SF46">
    <property type="entry name" value="SODIUM_POTASSIUM-TRANSPORTING ATPASE SUBUNIT BETA-2"/>
    <property type="match status" value="1"/>
</dbReference>
<comment type="subcellular location">
    <subcellularLocation>
        <location evidence="1">Cell membrane</location>
        <topology evidence="1">Single-pass type II membrane protein</topology>
    </subcellularLocation>
</comment>
<evidence type="ECO:0000256" key="16">
    <source>
        <dbReference type="ARBA" id="ARBA00023201"/>
    </source>
</evidence>
<dbReference type="GO" id="GO:0030007">
    <property type="term" value="P:intracellular potassium ion homeostasis"/>
    <property type="evidence" value="ECO:0007669"/>
    <property type="project" value="TreeGrafter"/>
</dbReference>
<dbReference type="Pfam" id="PF00287">
    <property type="entry name" value="Na_K-ATPase"/>
    <property type="match status" value="1"/>
</dbReference>
<dbReference type="FunFam" id="2.60.40.1660:FF:000004">
    <property type="entry name" value="sodium/potassium-transporting ATPase subunit beta-2"/>
    <property type="match status" value="1"/>
</dbReference>
<dbReference type="GO" id="GO:0036376">
    <property type="term" value="P:sodium ion export across plasma membrane"/>
    <property type="evidence" value="ECO:0007669"/>
    <property type="project" value="TreeGrafter"/>
</dbReference>
<evidence type="ECO:0000256" key="17">
    <source>
        <dbReference type="ARBA" id="ARBA00025540"/>
    </source>
</evidence>
<name>A0A653C8Q0_CALMS</name>
<dbReference type="GO" id="GO:0006883">
    <property type="term" value="P:intracellular sodium ion homeostasis"/>
    <property type="evidence" value="ECO:0007669"/>
    <property type="project" value="TreeGrafter"/>
</dbReference>
<dbReference type="GO" id="GO:0001671">
    <property type="term" value="F:ATPase activator activity"/>
    <property type="evidence" value="ECO:0007669"/>
    <property type="project" value="UniProtKB-ARBA"/>
</dbReference>
<keyword evidence="4" id="KW-1003">Cell membrane</keyword>
<dbReference type="EMBL" id="CAACVG010007167">
    <property type="protein sequence ID" value="VEN43999.1"/>
    <property type="molecule type" value="Genomic_DNA"/>
</dbReference>
<accession>A0A653C8Q0</accession>
<evidence type="ECO:0000256" key="11">
    <source>
        <dbReference type="ARBA" id="ARBA00023053"/>
    </source>
</evidence>
<evidence type="ECO:0000256" key="4">
    <source>
        <dbReference type="ARBA" id="ARBA00022475"/>
    </source>
</evidence>
<keyword evidence="7 18" id="KW-0812">Transmembrane</keyword>
<evidence type="ECO:0000256" key="13">
    <source>
        <dbReference type="ARBA" id="ARBA00023136"/>
    </source>
</evidence>
<dbReference type="InterPro" id="IPR038702">
    <property type="entry name" value="Na/K_ATPase_sub_beta_sf"/>
</dbReference>
<keyword evidence="15" id="KW-0325">Glycoprotein</keyword>
<evidence type="ECO:0000256" key="7">
    <source>
        <dbReference type="ARBA" id="ARBA00022692"/>
    </source>
</evidence>
<dbReference type="OrthoDB" id="5912413at2759"/>
<evidence type="ECO:0000256" key="15">
    <source>
        <dbReference type="ARBA" id="ARBA00023180"/>
    </source>
</evidence>
<proteinExistence type="inferred from homology"/>
<dbReference type="GO" id="GO:0005890">
    <property type="term" value="C:sodium:potassium-exchanging ATPase complex"/>
    <property type="evidence" value="ECO:0007669"/>
    <property type="project" value="InterPro"/>
</dbReference>
<protein>
    <recommendedName>
        <fullName evidence="21">Sodium/potassium-transporting ATPase subunit beta-2</fullName>
    </recommendedName>
</protein>
<keyword evidence="3" id="KW-0813">Transport</keyword>
<sequence>MSKKKSVSVPSRSLSKQDELLHAQAQYFRRLEDAQLTRSQKVKRYIWNPKNQEIFGRTATSWSKIGLFYLIFYGMLAALVAICMWVFFQTLDPRIPKWQLDRSLIGTNPGLGFRPMPMNNEESTLIWFQGSNKTNYQIWVDHILQFLDKYYVPSKIAKGNGQIKTCSHSDPPKADEVCEVDVRDWGDCNKDRHFNYHMNAPCIFLKLNKIYGWTPEYYDDPNNLPKDMPKKLKEHIRNITSIEVSFRRTVWITCEGENPADIEYLGPITYYPSQGFPGYYYPYLNREGYLSPLVAVKFERPVPGIVINVECRAWARNIRYSRSERMGSVHFELLID</sequence>
<gene>
    <name evidence="19" type="ORF">CALMAC_LOCUS6961</name>
</gene>
<evidence type="ECO:0000256" key="2">
    <source>
        <dbReference type="ARBA" id="ARBA00005876"/>
    </source>
</evidence>
<keyword evidence="5" id="KW-0633">Potassium transport</keyword>
<evidence type="ECO:0000256" key="6">
    <source>
        <dbReference type="ARBA" id="ARBA00022607"/>
    </source>
</evidence>
<evidence type="ECO:0000256" key="18">
    <source>
        <dbReference type="SAM" id="Phobius"/>
    </source>
</evidence>
<keyword evidence="9" id="KW-0735">Signal-anchor</keyword>
<keyword evidence="12" id="KW-0406">Ion transport</keyword>
<organism evidence="19 20">
    <name type="scientific">Callosobruchus maculatus</name>
    <name type="common">Southern cowpea weevil</name>
    <name type="synonym">Pulse bruchid</name>
    <dbReference type="NCBI Taxonomy" id="64391"/>
    <lineage>
        <taxon>Eukaryota</taxon>
        <taxon>Metazoa</taxon>
        <taxon>Ecdysozoa</taxon>
        <taxon>Arthropoda</taxon>
        <taxon>Hexapoda</taxon>
        <taxon>Insecta</taxon>
        <taxon>Pterygota</taxon>
        <taxon>Neoptera</taxon>
        <taxon>Endopterygota</taxon>
        <taxon>Coleoptera</taxon>
        <taxon>Polyphaga</taxon>
        <taxon>Cucujiformia</taxon>
        <taxon>Chrysomeloidea</taxon>
        <taxon>Chrysomelidae</taxon>
        <taxon>Bruchinae</taxon>
        <taxon>Bruchini</taxon>
        <taxon>Callosobruchus</taxon>
    </lineage>
</organism>
<evidence type="ECO:0000313" key="19">
    <source>
        <dbReference type="EMBL" id="VEN43999.1"/>
    </source>
</evidence>
<keyword evidence="8" id="KW-0630">Potassium</keyword>
<evidence type="ECO:0008006" key="21">
    <source>
        <dbReference type="Google" id="ProtNLM"/>
    </source>
</evidence>
<comment type="similarity">
    <text evidence="2">Belongs to the X(+)/potassium ATPases subunit beta family.</text>
</comment>
<dbReference type="AlphaFoldDB" id="A0A653C8Q0"/>
<evidence type="ECO:0000256" key="3">
    <source>
        <dbReference type="ARBA" id="ARBA00022448"/>
    </source>
</evidence>
<keyword evidence="13 18" id="KW-0472">Membrane</keyword>
<dbReference type="InterPro" id="IPR000402">
    <property type="entry name" value="Na/K_ATPase_sub_beta"/>
</dbReference>
<evidence type="ECO:0000313" key="20">
    <source>
        <dbReference type="Proteomes" id="UP000410492"/>
    </source>
</evidence>
<evidence type="ECO:0000256" key="8">
    <source>
        <dbReference type="ARBA" id="ARBA00022958"/>
    </source>
</evidence>
<evidence type="ECO:0000256" key="10">
    <source>
        <dbReference type="ARBA" id="ARBA00022989"/>
    </source>
</evidence>
<dbReference type="PANTHER" id="PTHR11523">
    <property type="entry name" value="SODIUM/POTASSIUM-DEPENDENT ATPASE BETA SUBUNIT"/>
    <property type="match status" value="1"/>
</dbReference>
<keyword evidence="10 18" id="KW-1133">Transmembrane helix</keyword>
<evidence type="ECO:0000256" key="5">
    <source>
        <dbReference type="ARBA" id="ARBA00022538"/>
    </source>
</evidence>
<evidence type="ECO:0000256" key="1">
    <source>
        <dbReference type="ARBA" id="ARBA00004401"/>
    </source>
</evidence>
<keyword evidence="6" id="KW-0740">Sodium/potassium transport</keyword>
<keyword evidence="16" id="KW-0739">Sodium transport</keyword>
<dbReference type="GO" id="GO:1990573">
    <property type="term" value="P:potassium ion import across plasma membrane"/>
    <property type="evidence" value="ECO:0007669"/>
    <property type="project" value="TreeGrafter"/>
</dbReference>
<dbReference type="PROSITE" id="PS00390">
    <property type="entry name" value="ATPASE_NA_K_BETA_1"/>
    <property type="match status" value="1"/>
</dbReference>
<evidence type="ECO:0000256" key="12">
    <source>
        <dbReference type="ARBA" id="ARBA00023065"/>
    </source>
</evidence>
<reference evidence="19 20" key="1">
    <citation type="submission" date="2019-01" db="EMBL/GenBank/DDBJ databases">
        <authorList>
            <person name="Sayadi A."/>
        </authorList>
    </citation>
    <scope>NUCLEOTIDE SEQUENCE [LARGE SCALE GENOMIC DNA]</scope>
</reference>
<keyword evidence="20" id="KW-1185">Reference proteome</keyword>
<dbReference type="Gene3D" id="2.60.40.1660">
    <property type="entry name" value="Na, k-atpase alpha subunit"/>
    <property type="match status" value="1"/>
</dbReference>
<keyword evidence="11" id="KW-0915">Sodium</keyword>
<evidence type="ECO:0000256" key="9">
    <source>
        <dbReference type="ARBA" id="ARBA00022968"/>
    </source>
</evidence>
<feature type="transmembrane region" description="Helical" evidence="18">
    <location>
        <begin position="67"/>
        <end position="88"/>
    </location>
</feature>
<evidence type="ECO:0000256" key="14">
    <source>
        <dbReference type="ARBA" id="ARBA00023157"/>
    </source>
</evidence>
<keyword evidence="14" id="KW-1015">Disulfide bond</keyword>